<name>A0AAN7ZAZ7_9PEZI</name>
<evidence type="ECO:0000256" key="1">
    <source>
        <dbReference type="SAM" id="MobiDB-lite"/>
    </source>
</evidence>
<evidence type="ECO:0000313" key="2">
    <source>
        <dbReference type="EMBL" id="KAK5636982.1"/>
    </source>
</evidence>
<reference evidence="2 3" key="1">
    <citation type="submission" date="2023-10" db="EMBL/GenBank/DDBJ databases">
        <title>Draft genome sequence of Xylaria bambusicola isolate GMP-LS, the root and basal stem rot pathogen of sugarcane in Indonesia.</title>
        <authorList>
            <person name="Selvaraj P."/>
            <person name="Muralishankar V."/>
            <person name="Muruganantham S."/>
            <person name="Sp S."/>
            <person name="Haryani S."/>
            <person name="Lau K.J.X."/>
            <person name="Naqvi N.I."/>
        </authorList>
    </citation>
    <scope>NUCLEOTIDE SEQUENCE [LARGE SCALE GENOMIC DNA]</scope>
    <source>
        <strain evidence="2">GMP-LS</strain>
    </source>
</reference>
<dbReference type="Proteomes" id="UP001305414">
    <property type="component" value="Unassembled WGS sequence"/>
</dbReference>
<comment type="caution">
    <text evidence="2">The sequence shown here is derived from an EMBL/GenBank/DDBJ whole genome shotgun (WGS) entry which is preliminary data.</text>
</comment>
<feature type="region of interest" description="Disordered" evidence="1">
    <location>
        <begin position="26"/>
        <end position="55"/>
    </location>
</feature>
<evidence type="ECO:0000313" key="3">
    <source>
        <dbReference type="Proteomes" id="UP001305414"/>
    </source>
</evidence>
<feature type="compositionally biased region" description="Polar residues" evidence="1">
    <location>
        <begin position="26"/>
        <end position="42"/>
    </location>
</feature>
<protein>
    <submittedName>
        <fullName evidence="2">Uncharacterized protein</fullName>
    </submittedName>
</protein>
<keyword evidence="3" id="KW-1185">Reference proteome</keyword>
<accession>A0AAN7ZAZ7</accession>
<proteinExistence type="predicted"/>
<sequence length="98" mass="10997">MSLASMYVDGPCLRDVPGCHEWGVTAGSSGDRNISASGWTSDRQGKARKRERGQRLDTRIVARTPRAEPLSSNRNEGWRSLYARQLRRRPVELLDTAV</sequence>
<organism evidence="2 3">
    <name type="scientific">Xylaria bambusicola</name>
    <dbReference type="NCBI Taxonomy" id="326684"/>
    <lineage>
        <taxon>Eukaryota</taxon>
        <taxon>Fungi</taxon>
        <taxon>Dikarya</taxon>
        <taxon>Ascomycota</taxon>
        <taxon>Pezizomycotina</taxon>
        <taxon>Sordariomycetes</taxon>
        <taxon>Xylariomycetidae</taxon>
        <taxon>Xylariales</taxon>
        <taxon>Xylariaceae</taxon>
        <taxon>Xylaria</taxon>
    </lineage>
</organism>
<dbReference type="AlphaFoldDB" id="A0AAN7ZAZ7"/>
<dbReference type="EMBL" id="JAWHQM010000086">
    <property type="protein sequence ID" value="KAK5636982.1"/>
    <property type="molecule type" value="Genomic_DNA"/>
</dbReference>
<gene>
    <name evidence="2" type="ORF">RRF57_012694</name>
</gene>